<accession>A0AAJ5QRX6</accession>
<evidence type="ECO:0000313" key="2">
    <source>
        <dbReference type="EMBL" id="WBW60856.1"/>
    </source>
</evidence>
<evidence type="ECO:0000313" key="3">
    <source>
        <dbReference type="Proteomes" id="UP001210130"/>
    </source>
</evidence>
<reference evidence="2 3" key="1">
    <citation type="journal article" date="2023" name="Microbiol. Resour. Announc.">
        <title>Complete Genome Sequence of the First Colistin-Resistant Raoultella electrica Strain.</title>
        <authorList>
            <person name="Aldeia C."/>
            <person name="Campos-Madueno E.I."/>
            <person name="Sendi P."/>
            <person name="Endimiani A."/>
        </authorList>
    </citation>
    <scope>NUCLEOTIDE SEQUENCE [LARGE SCALE GENOMIC DNA]</scope>
    <source>
        <strain evidence="2 3">S2-IND-01-C</strain>
    </source>
</reference>
<dbReference type="PANTHER" id="PTHR40398">
    <property type="entry name" value="PTS SYSTEM GLUCITOL/SORBITOL-SPECIFIC EIIA COMPONENT"/>
    <property type="match status" value="1"/>
</dbReference>
<dbReference type="Gene3D" id="2.40.33.40">
    <property type="entry name" value="Phosphotransferase system, glucitol/sorbitol-specific IIA component"/>
    <property type="match status" value="1"/>
</dbReference>
<dbReference type="GO" id="GO:0016301">
    <property type="term" value="F:kinase activity"/>
    <property type="evidence" value="ECO:0007669"/>
    <property type="project" value="TreeGrafter"/>
</dbReference>
<evidence type="ECO:0000256" key="1">
    <source>
        <dbReference type="PROSITE-ProRule" id="PRU00420"/>
    </source>
</evidence>
<sequence>MIYQAHIERVGPHVADGLADNLLITFRADGPADCLDYALALRPIFQHEHARLLAGDRFTLGSEDYLITAVGSRALQALLELGHLTLVFDSASTPRHQGTLHLAGKVPALALLQGYLIVKESAQ</sequence>
<dbReference type="Proteomes" id="UP001210130">
    <property type="component" value="Chromosome"/>
</dbReference>
<dbReference type="AlphaFoldDB" id="A0AAJ5QRX6"/>
<dbReference type="Pfam" id="PF03829">
    <property type="entry name" value="PTSIIA_gutA"/>
    <property type="match status" value="1"/>
</dbReference>
<dbReference type="RefSeq" id="WP_131050629.1">
    <property type="nucleotide sequence ID" value="NZ_CP112887.1"/>
</dbReference>
<name>A0AAJ5QRX6_9ENTR</name>
<dbReference type="GO" id="GO:0008982">
    <property type="term" value="F:protein-N(PI)-phosphohistidine-sugar phosphotransferase activity"/>
    <property type="evidence" value="ECO:0007669"/>
    <property type="project" value="InterPro"/>
</dbReference>
<keyword evidence="3" id="KW-1185">Reference proteome</keyword>
<dbReference type="PROSITE" id="PS51097">
    <property type="entry name" value="PTS_EIIA_TYPE_5"/>
    <property type="match status" value="1"/>
</dbReference>
<comment type="caution">
    <text evidence="1">Lacks conserved residue(s) required for the propagation of feature annotation.</text>
</comment>
<gene>
    <name evidence="2" type="ORF">OR613_23240</name>
</gene>
<dbReference type="GO" id="GO:0005737">
    <property type="term" value="C:cytoplasm"/>
    <property type="evidence" value="ECO:0007669"/>
    <property type="project" value="InterPro"/>
</dbReference>
<dbReference type="PANTHER" id="PTHR40398:SF1">
    <property type="entry name" value="PTS SYSTEM GLUCITOL_SORBITOL-SPECIFIC EIIA COMPONENT"/>
    <property type="match status" value="1"/>
</dbReference>
<dbReference type="InterPro" id="IPR036665">
    <property type="entry name" value="PTS_IIA_glucitol/sorbitol_sf"/>
</dbReference>
<organism evidence="2 3">
    <name type="scientific">Klebsiella electrica</name>
    <dbReference type="NCBI Taxonomy" id="1259973"/>
    <lineage>
        <taxon>Bacteria</taxon>
        <taxon>Pseudomonadati</taxon>
        <taxon>Pseudomonadota</taxon>
        <taxon>Gammaproteobacteria</taxon>
        <taxon>Enterobacterales</taxon>
        <taxon>Enterobacteriaceae</taxon>
        <taxon>Klebsiella/Raoultella group</taxon>
        <taxon>Klebsiella</taxon>
    </lineage>
</organism>
<proteinExistence type="predicted"/>
<dbReference type="SUPFAM" id="SSF141530">
    <property type="entry name" value="PTSIIA/GutA-like"/>
    <property type="match status" value="1"/>
</dbReference>
<dbReference type="GO" id="GO:0009401">
    <property type="term" value="P:phosphoenolpyruvate-dependent sugar phosphotransferase system"/>
    <property type="evidence" value="ECO:0007669"/>
    <property type="project" value="InterPro"/>
</dbReference>
<dbReference type="EMBL" id="CP112887">
    <property type="protein sequence ID" value="WBW60856.1"/>
    <property type="molecule type" value="Genomic_DNA"/>
</dbReference>
<dbReference type="InterPro" id="IPR004716">
    <property type="entry name" value="PTS_IIA_glucitol/sorbitol-sp"/>
</dbReference>
<protein>
    <submittedName>
        <fullName evidence="2">PTS sorbitol transporter</fullName>
    </submittedName>
</protein>